<evidence type="ECO:0000313" key="2">
    <source>
        <dbReference type="Proteomes" id="UP001328107"/>
    </source>
</evidence>
<organism evidence="1 2">
    <name type="scientific">Pristionchus mayeri</name>
    <dbReference type="NCBI Taxonomy" id="1317129"/>
    <lineage>
        <taxon>Eukaryota</taxon>
        <taxon>Metazoa</taxon>
        <taxon>Ecdysozoa</taxon>
        <taxon>Nematoda</taxon>
        <taxon>Chromadorea</taxon>
        <taxon>Rhabditida</taxon>
        <taxon>Rhabditina</taxon>
        <taxon>Diplogasteromorpha</taxon>
        <taxon>Diplogasteroidea</taxon>
        <taxon>Neodiplogasteridae</taxon>
        <taxon>Pristionchus</taxon>
    </lineage>
</organism>
<dbReference type="EMBL" id="BTRK01000002">
    <property type="protein sequence ID" value="GMR39304.1"/>
    <property type="molecule type" value="Genomic_DNA"/>
</dbReference>
<dbReference type="AlphaFoldDB" id="A0AAN5CE08"/>
<protein>
    <submittedName>
        <fullName evidence="1">Uncharacterized protein</fullName>
    </submittedName>
</protein>
<accession>A0AAN5CE08</accession>
<gene>
    <name evidence="1" type="ORF">PMAYCL1PPCAC_09499</name>
</gene>
<comment type="caution">
    <text evidence="1">The sequence shown here is derived from an EMBL/GenBank/DDBJ whole genome shotgun (WGS) entry which is preliminary data.</text>
</comment>
<name>A0AAN5CE08_9BILA</name>
<proteinExistence type="predicted"/>
<keyword evidence="2" id="KW-1185">Reference proteome</keyword>
<sequence length="114" mass="13293">DVWTPTPEFHKLTNHWWRVDVYKHDNNHMSVFFQGFWADVRQFPRSLNDVRFVSLTSDFVDTDLVDIFVKTPSTNMAIKSAIDRDTIVDYLMTNHADSEDNNVLVGLKAFPLSM</sequence>
<reference evidence="2" key="1">
    <citation type="submission" date="2022-10" db="EMBL/GenBank/DDBJ databases">
        <title>Genome assembly of Pristionchus species.</title>
        <authorList>
            <person name="Yoshida K."/>
            <person name="Sommer R.J."/>
        </authorList>
    </citation>
    <scope>NUCLEOTIDE SEQUENCE [LARGE SCALE GENOMIC DNA]</scope>
    <source>
        <strain evidence="2">RS5460</strain>
    </source>
</reference>
<evidence type="ECO:0000313" key="1">
    <source>
        <dbReference type="EMBL" id="GMR39304.1"/>
    </source>
</evidence>
<feature type="non-terminal residue" evidence="1">
    <location>
        <position position="1"/>
    </location>
</feature>
<dbReference type="Proteomes" id="UP001328107">
    <property type="component" value="Unassembled WGS sequence"/>
</dbReference>